<evidence type="ECO:0000313" key="19">
    <source>
        <dbReference type="EMBL" id="OGH02090.1"/>
    </source>
</evidence>
<dbReference type="Pfam" id="PF00117">
    <property type="entry name" value="GATase"/>
    <property type="match status" value="1"/>
</dbReference>
<dbReference type="InterPro" id="IPR027417">
    <property type="entry name" value="P-loop_NTPase"/>
</dbReference>
<comment type="catalytic activity">
    <reaction evidence="11">
        <text>UTP + L-glutamine + ATP + H2O = CTP + L-glutamate + ADP + phosphate + 2 H(+)</text>
        <dbReference type="Rhea" id="RHEA:26426"/>
        <dbReference type="ChEBI" id="CHEBI:15377"/>
        <dbReference type="ChEBI" id="CHEBI:15378"/>
        <dbReference type="ChEBI" id="CHEBI:29985"/>
        <dbReference type="ChEBI" id="CHEBI:30616"/>
        <dbReference type="ChEBI" id="CHEBI:37563"/>
        <dbReference type="ChEBI" id="CHEBI:43474"/>
        <dbReference type="ChEBI" id="CHEBI:46398"/>
        <dbReference type="ChEBI" id="CHEBI:58359"/>
        <dbReference type="ChEBI" id="CHEBI:456216"/>
        <dbReference type="EC" id="6.3.4.2"/>
    </reaction>
</comment>
<dbReference type="FunFam" id="3.40.50.880:FF:000002">
    <property type="entry name" value="CTP synthase"/>
    <property type="match status" value="1"/>
</dbReference>
<evidence type="ECO:0000256" key="4">
    <source>
        <dbReference type="ARBA" id="ARBA00022598"/>
    </source>
</evidence>
<keyword evidence="4" id="KW-0436">Ligase</keyword>
<sequence length="512" mass="57067">MTTNTKTKLIFVTGGVVSSLGKGIAAASIAALLECRGLRVTILKLDPYLNVDPGTMNPTQHGEVFVTDDGSETDLDLGHYERYTQGIMTRKNNYTTGQIYNTVIQRERRGEYLGKTVQVIPHITDHIKECIYDCAEGYDVCIVEIGGTVGDIESLPFLEAIRQVGHDLKPSQTLFVHLTLIPWIAAAAELKTKPTQHSVNKLREIGIQPGILLCRTDRDLGQDLKKKLALFTNVSEGAVFQAKDADCVYEVPIHFQEEGVDEKVIELLEMWTRKPDLHRWNEIIQAFKNPKAEVTIGVVGKYVGLKDSYKSLHEALIHAGIALQLKVNILYLDSEQYDQEGPRSLKDKCDGILVPGGFGERGVAGKINTIRYARENKIPFFGICLGLQVAVLEWARNVCGLTQANSVEFDPDAKENLIDLMSEQKKTKDLGGTLRLGAFAAQLEPGSKIAGIYGTEMISERHRHRYEVNNSYLKVLQEKGLVISGKNLELDLVETIELKDHPWFIGVQYHPE</sequence>
<dbReference type="GO" id="GO:0005524">
    <property type="term" value="F:ATP binding"/>
    <property type="evidence" value="ECO:0007669"/>
    <property type="project" value="UniProtKB-KW"/>
</dbReference>
<dbReference type="SUPFAM" id="SSF52540">
    <property type="entry name" value="P-loop containing nucleoside triphosphate hydrolases"/>
    <property type="match status" value="1"/>
</dbReference>
<comment type="pathway">
    <text evidence="1">Pyrimidine metabolism; CTP biosynthesis via de novo pathway; CTP from UDP: step 2/2.</text>
</comment>
<keyword evidence="10" id="KW-0665">Pyrimidine biosynthesis</keyword>
<keyword evidence="7" id="KW-0067">ATP-binding</keyword>
<dbReference type="AlphaFoldDB" id="A0A1F6GVM6"/>
<dbReference type="Proteomes" id="UP000177583">
    <property type="component" value="Unassembled WGS sequence"/>
</dbReference>
<feature type="non-terminal residue" evidence="19">
    <location>
        <position position="512"/>
    </location>
</feature>
<feature type="domain" description="Glutamine amidotransferase" evidence="17">
    <location>
        <begin position="305"/>
        <end position="512"/>
    </location>
</feature>
<keyword evidence="6" id="KW-0547">Nucleotide-binding</keyword>
<dbReference type="FunFam" id="3.40.50.300:FF:000009">
    <property type="entry name" value="CTP synthase"/>
    <property type="match status" value="1"/>
</dbReference>
<evidence type="ECO:0000256" key="15">
    <source>
        <dbReference type="ARBA" id="ARBA00079941"/>
    </source>
</evidence>
<keyword evidence="8" id="KW-0460">Magnesium</keyword>
<gene>
    <name evidence="19" type="ORF">A2557_05270</name>
</gene>
<dbReference type="GO" id="GO:0005829">
    <property type="term" value="C:cytosol"/>
    <property type="evidence" value="ECO:0007669"/>
    <property type="project" value="TreeGrafter"/>
</dbReference>
<evidence type="ECO:0000256" key="3">
    <source>
        <dbReference type="ARBA" id="ARBA00012291"/>
    </source>
</evidence>
<dbReference type="CDD" id="cd01746">
    <property type="entry name" value="GATase1_CTP_Synthase"/>
    <property type="match status" value="1"/>
</dbReference>
<dbReference type="InterPro" id="IPR017926">
    <property type="entry name" value="GATASE"/>
</dbReference>
<evidence type="ECO:0000256" key="6">
    <source>
        <dbReference type="ARBA" id="ARBA00022741"/>
    </source>
</evidence>
<evidence type="ECO:0000256" key="2">
    <source>
        <dbReference type="ARBA" id="ARBA00007533"/>
    </source>
</evidence>
<evidence type="ECO:0000256" key="11">
    <source>
        <dbReference type="ARBA" id="ARBA00047781"/>
    </source>
</evidence>
<evidence type="ECO:0000256" key="9">
    <source>
        <dbReference type="ARBA" id="ARBA00022962"/>
    </source>
</evidence>
<name>A0A1F6GVM6_9PROT</name>
<evidence type="ECO:0000256" key="16">
    <source>
        <dbReference type="ARBA" id="ARBA00083191"/>
    </source>
</evidence>
<feature type="domain" description="CTP synthase N-terminal" evidence="18">
    <location>
        <begin position="8"/>
        <end position="270"/>
    </location>
</feature>
<dbReference type="Pfam" id="PF06418">
    <property type="entry name" value="CTP_synth_N"/>
    <property type="match status" value="1"/>
</dbReference>
<dbReference type="InterPro" id="IPR017456">
    <property type="entry name" value="CTP_synthase_N"/>
</dbReference>
<dbReference type="InterPro" id="IPR004468">
    <property type="entry name" value="CTP_synthase"/>
</dbReference>
<dbReference type="InterPro" id="IPR029062">
    <property type="entry name" value="Class_I_gatase-like"/>
</dbReference>
<dbReference type="InterPro" id="IPR033828">
    <property type="entry name" value="GATase1_CTP_Synthase"/>
</dbReference>
<dbReference type="HAMAP" id="MF_01227">
    <property type="entry name" value="PyrG"/>
    <property type="match status" value="1"/>
</dbReference>
<evidence type="ECO:0000313" key="20">
    <source>
        <dbReference type="Proteomes" id="UP000177583"/>
    </source>
</evidence>
<evidence type="ECO:0000256" key="8">
    <source>
        <dbReference type="ARBA" id="ARBA00022842"/>
    </source>
</evidence>
<evidence type="ECO:0000256" key="12">
    <source>
        <dbReference type="ARBA" id="ARBA00059148"/>
    </source>
</evidence>
<evidence type="ECO:0000256" key="13">
    <source>
        <dbReference type="ARBA" id="ARBA00070745"/>
    </source>
</evidence>
<comment type="function">
    <text evidence="12">Catalyzes the ATP-dependent amination of UTP to CTP with either L-glutamine or ammonia as the source of nitrogen. Regulates intracellular CTP levels through interactions with the four ribonucleotide triphosphates.</text>
</comment>
<dbReference type="EMBL" id="MFNF01000025">
    <property type="protein sequence ID" value="OGH02090.1"/>
    <property type="molecule type" value="Genomic_DNA"/>
</dbReference>
<dbReference type="NCBIfam" id="TIGR00337">
    <property type="entry name" value="PyrG"/>
    <property type="match status" value="1"/>
</dbReference>
<dbReference type="GO" id="GO:0097268">
    <property type="term" value="C:cytoophidium"/>
    <property type="evidence" value="ECO:0007669"/>
    <property type="project" value="UniProtKB-ARBA"/>
</dbReference>
<dbReference type="Gene3D" id="3.40.50.880">
    <property type="match status" value="1"/>
</dbReference>
<evidence type="ECO:0000256" key="10">
    <source>
        <dbReference type="ARBA" id="ARBA00022975"/>
    </source>
</evidence>
<dbReference type="GO" id="GO:0042802">
    <property type="term" value="F:identical protein binding"/>
    <property type="evidence" value="ECO:0007669"/>
    <property type="project" value="TreeGrafter"/>
</dbReference>
<dbReference type="EC" id="6.3.4.2" evidence="3"/>
<evidence type="ECO:0000256" key="1">
    <source>
        <dbReference type="ARBA" id="ARBA00005171"/>
    </source>
</evidence>
<evidence type="ECO:0000259" key="18">
    <source>
        <dbReference type="Pfam" id="PF06418"/>
    </source>
</evidence>
<dbReference type="GO" id="GO:0019856">
    <property type="term" value="P:pyrimidine nucleobase biosynthetic process"/>
    <property type="evidence" value="ECO:0007669"/>
    <property type="project" value="TreeGrafter"/>
</dbReference>
<dbReference type="SUPFAM" id="SSF52317">
    <property type="entry name" value="Class I glutamine amidotransferase-like"/>
    <property type="match status" value="1"/>
</dbReference>
<dbReference type="PROSITE" id="PS51273">
    <property type="entry name" value="GATASE_TYPE_1"/>
    <property type="match status" value="1"/>
</dbReference>
<dbReference type="GO" id="GO:0003883">
    <property type="term" value="F:CTP synthase activity"/>
    <property type="evidence" value="ECO:0007669"/>
    <property type="project" value="UniProtKB-EC"/>
</dbReference>
<evidence type="ECO:0000256" key="5">
    <source>
        <dbReference type="ARBA" id="ARBA00022723"/>
    </source>
</evidence>
<dbReference type="PANTHER" id="PTHR11550">
    <property type="entry name" value="CTP SYNTHASE"/>
    <property type="match status" value="1"/>
</dbReference>
<dbReference type="GO" id="GO:0046872">
    <property type="term" value="F:metal ion binding"/>
    <property type="evidence" value="ECO:0007669"/>
    <property type="project" value="UniProtKB-KW"/>
</dbReference>
<comment type="caution">
    <text evidence="19">The sequence shown here is derived from an EMBL/GenBank/DDBJ whole genome shotgun (WGS) entry which is preliminary data.</text>
</comment>
<comment type="similarity">
    <text evidence="2">Belongs to the CTP synthase family.</text>
</comment>
<dbReference type="GO" id="GO:0044210">
    <property type="term" value="P:'de novo' CTP biosynthetic process"/>
    <property type="evidence" value="ECO:0007669"/>
    <property type="project" value="UniProtKB-UniPathway"/>
</dbReference>
<evidence type="ECO:0000256" key="14">
    <source>
        <dbReference type="ARBA" id="ARBA00075170"/>
    </source>
</evidence>
<reference evidence="19 20" key="1">
    <citation type="journal article" date="2016" name="Nat. Commun.">
        <title>Thousands of microbial genomes shed light on interconnected biogeochemical processes in an aquifer system.</title>
        <authorList>
            <person name="Anantharaman K."/>
            <person name="Brown C.T."/>
            <person name="Hug L.A."/>
            <person name="Sharon I."/>
            <person name="Castelle C.J."/>
            <person name="Probst A.J."/>
            <person name="Thomas B.C."/>
            <person name="Singh A."/>
            <person name="Wilkins M.J."/>
            <person name="Karaoz U."/>
            <person name="Brodie E.L."/>
            <person name="Williams K.H."/>
            <person name="Hubbard S.S."/>
            <person name="Banfield J.F."/>
        </authorList>
    </citation>
    <scope>NUCLEOTIDE SEQUENCE [LARGE SCALE GENOMIC DNA]</scope>
</reference>
<keyword evidence="5" id="KW-0479">Metal-binding</keyword>
<accession>A0A1F6GVM6</accession>
<dbReference type="PANTHER" id="PTHR11550:SF0">
    <property type="entry name" value="CTP SYNTHASE-RELATED"/>
    <property type="match status" value="1"/>
</dbReference>
<dbReference type="CDD" id="cd03113">
    <property type="entry name" value="CTPS_N"/>
    <property type="match status" value="1"/>
</dbReference>
<evidence type="ECO:0000259" key="17">
    <source>
        <dbReference type="Pfam" id="PF00117"/>
    </source>
</evidence>
<protein>
    <recommendedName>
        <fullName evidence="13">CTP synthase</fullName>
        <ecNumber evidence="3">6.3.4.2</ecNumber>
    </recommendedName>
    <alternativeName>
        <fullName evidence="15">Cytidine 5'-triphosphate synthase</fullName>
    </alternativeName>
    <alternativeName>
        <fullName evidence="16">Cytidine triphosphate synthetase</fullName>
    </alternativeName>
    <alternativeName>
        <fullName evidence="14">UTP--ammonia ligase</fullName>
    </alternativeName>
</protein>
<dbReference type="NCBIfam" id="NF003792">
    <property type="entry name" value="PRK05380.1"/>
    <property type="match status" value="1"/>
</dbReference>
<dbReference type="Gene3D" id="3.40.50.300">
    <property type="entry name" value="P-loop containing nucleotide triphosphate hydrolases"/>
    <property type="match status" value="1"/>
</dbReference>
<dbReference type="UniPathway" id="UPA00159">
    <property type="reaction ID" value="UER00277"/>
</dbReference>
<keyword evidence="9" id="KW-0315">Glutamine amidotransferase</keyword>
<evidence type="ECO:0000256" key="7">
    <source>
        <dbReference type="ARBA" id="ARBA00022840"/>
    </source>
</evidence>
<proteinExistence type="inferred from homology"/>
<organism evidence="19 20">
    <name type="scientific">Candidatus Lambdaproteobacteria bacterium RIFOXYD2_FULL_56_26</name>
    <dbReference type="NCBI Taxonomy" id="1817773"/>
    <lineage>
        <taxon>Bacteria</taxon>
        <taxon>Pseudomonadati</taxon>
        <taxon>Pseudomonadota</taxon>
        <taxon>Candidatus Lambdaproteobacteria</taxon>
    </lineage>
</organism>